<dbReference type="STRING" id="411473.RUMCAL_02903"/>
<evidence type="ECO:0000313" key="9">
    <source>
        <dbReference type="Proteomes" id="UP000016662"/>
    </source>
</evidence>
<name>U2KCF9_9FIRM</name>
<evidence type="ECO:0000256" key="2">
    <source>
        <dbReference type="ARBA" id="ARBA00003015"/>
    </source>
</evidence>
<keyword evidence="4 7" id="KW-0808">Transferase</keyword>
<evidence type="ECO:0000256" key="3">
    <source>
        <dbReference type="ARBA" id="ARBA00022603"/>
    </source>
</evidence>
<dbReference type="EMBL" id="AWVF01000369">
    <property type="protein sequence ID" value="ERJ89937.1"/>
    <property type="molecule type" value="Genomic_DNA"/>
</dbReference>
<keyword evidence="5 7" id="KW-0949">S-adenosyl-L-methionine</keyword>
<dbReference type="PATRIC" id="fig|411473.3.peg.2438"/>
<keyword evidence="9" id="KW-1185">Reference proteome</keyword>
<comment type="pathway">
    <text evidence="7">tRNA modification; N(7)-methylguanine-tRNA biosynthesis.</text>
</comment>
<evidence type="ECO:0000256" key="5">
    <source>
        <dbReference type="ARBA" id="ARBA00022691"/>
    </source>
</evidence>
<comment type="caution">
    <text evidence="8">The sequence shown here is derived from an EMBL/GenBank/DDBJ whole genome shotgun (WGS) entry which is preliminary data.</text>
</comment>
<dbReference type="eggNOG" id="COG0220">
    <property type="taxonomic scope" value="Bacteria"/>
</dbReference>
<dbReference type="Gene3D" id="3.40.50.150">
    <property type="entry name" value="Vaccinia Virus protein VP39"/>
    <property type="match status" value="1"/>
</dbReference>
<evidence type="ECO:0000256" key="1">
    <source>
        <dbReference type="ARBA" id="ARBA00000142"/>
    </source>
</evidence>
<dbReference type="InterPro" id="IPR029063">
    <property type="entry name" value="SAM-dependent_MTases_sf"/>
</dbReference>
<dbReference type="OrthoDB" id="9802090at2"/>
<feature type="binding site" evidence="7">
    <location>
        <position position="124"/>
    </location>
    <ligand>
        <name>S-adenosyl-L-methionine</name>
        <dbReference type="ChEBI" id="CHEBI:59789"/>
    </ligand>
</feature>
<dbReference type="AlphaFoldDB" id="U2KCF9"/>
<dbReference type="RefSeq" id="WP_021681090.1">
    <property type="nucleotide sequence ID" value="NZ_KI260329.1"/>
</dbReference>
<feature type="binding site" evidence="7">
    <location>
        <position position="101"/>
    </location>
    <ligand>
        <name>S-adenosyl-L-methionine</name>
        <dbReference type="ChEBI" id="CHEBI:59789"/>
    </ligand>
</feature>
<feature type="binding site" evidence="7">
    <location>
        <position position="68"/>
    </location>
    <ligand>
        <name>S-adenosyl-L-methionine</name>
        <dbReference type="ChEBI" id="CHEBI:59789"/>
    </ligand>
</feature>
<reference evidence="8 9" key="1">
    <citation type="submission" date="2013-07" db="EMBL/GenBank/DDBJ databases">
        <authorList>
            <person name="Weinstock G."/>
            <person name="Sodergren E."/>
            <person name="Wylie T."/>
            <person name="Fulton L."/>
            <person name="Fulton R."/>
            <person name="Fronick C."/>
            <person name="O'Laughlin M."/>
            <person name="Godfrey J."/>
            <person name="Miner T."/>
            <person name="Herter B."/>
            <person name="Appelbaum E."/>
            <person name="Cordes M."/>
            <person name="Lek S."/>
            <person name="Wollam A."/>
            <person name="Pepin K.H."/>
            <person name="Palsikar V.B."/>
            <person name="Mitreva M."/>
            <person name="Wilson R.K."/>
        </authorList>
    </citation>
    <scope>NUCLEOTIDE SEQUENCE [LARGE SCALE GENOMIC DNA]</scope>
    <source>
        <strain evidence="8 9">ATCC 27760</strain>
    </source>
</reference>
<evidence type="ECO:0000256" key="7">
    <source>
        <dbReference type="HAMAP-Rule" id="MF_01057"/>
    </source>
</evidence>
<dbReference type="UniPathway" id="UPA00989"/>
<keyword evidence="6 7" id="KW-0819">tRNA processing</keyword>
<feature type="binding site" evidence="7">
    <location>
        <position position="158"/>
    </location>
    <ligand>
        <name>substrate</name>
    </ligand>
</feature>
<protein>
    <recommendedName>
        <fullName evidence="7">tRNA (guanine-N(7)-)-methyltransferase</fullName>
        <ecNumber evidence="7">2.1.1.33</ecNumber>
    </recommendedName>
    <alternativeName>
        <fullName evidence="7">tRNA (guanine(46)-N(7))-methyltransferase</fullName>
    </alternativeName>
    <alternativeName>
        <fullName evidence="7">tRNA(m7G46)-methyltransferase</fullName>
    </alternativeName>
</protein>
<dbReference type="GO" id="GO:0043527">
    <property type="term" value="C:tRNA methyltransferase complex"/>
    <property type="evidence" value="ECO:0007669"/>
    <property type="project" value="TreeGrafter"/>
</dbReference>
<dbReference type="GeneID" id="93691914"/>
<sequence length="239" mass="28462">MRIRCKPWAKPELEACPFYISDPKACKGQWQAQFPKTQPLRLELGCGKGGFIAQEAPANPEYNYIAIDIKNEMLVLAKRKLEAAYAEQQLPLDNVRIMIDNIMYLRECFAETDRLDRIYINFCNPWPRGKHKKRRLTHPRQLVQYRMLLDGEIWFKTDDDELFEESLEYFPEAGFRITTMTRDLHSEPTLRYFETEHEHMFDEMGKKIKFLIAEPDPSVPEESLRELLQYSEKYSERKR</sequence>
<comment type="catalytic activity">
    <reaction evidence="1 7">
        <text>guanosine(46) in tRNA + S-adenosyl-L-methionine = N(7)-methylguanosine(46) in tRNA + S-adenosyl-L-homocysteine</text>
        <dbReference type="Rhea" id="RHEA:42708"/>
        <dbReference type="Rhea" id="RHEA-COMP:10188"/>
        <dbReference type="Rhea" id="RHEA-COMP:10189"/>
        <dbReference type="ChEBI" id="CHEBI:57856"/>
        <dbReference type="ChEBI" id="CHEBI:59789"/>
        <dbReference type="ChEBI" id="CHEBI:74269"/>
        <dbReference type="ChEBI" id="CHEBI:74480"/>
        <dbReference type="EC" id="2.1.1.33"/>
    </reaction>
</comment>
<dbReference type="PROSITE" id="PS51625">
    <property type="entry name" value="SAM_MT_TRMB"/>
    <property type="match status" value="1"/>
</dbReference>
<dbReference type="EC" id="2.1.1.33" evidence="7"/>
<organism evidence="8 9">
    <name type="scientific">Ruminococcus callidus ATCC 27760</name>
    <dbReference type="NCBI Taxonomy" id="411473"/>
    <lineage>
        <taxon>Bacteria</taxon>
        <taxon>Bacillati</taxon>
        <taxon>Bacillota</taxon>
        <taxon>Clostridia</taxon>
        <taxon>Eubacteriales</taxon>
        <taxon>Oscillospiraceae</taxon>
        <taxon>Ruminococcus</taxon>
    </lineage>
</organism>
<gene>
    <name evidence="7" type="primary">trmB</name>
    <name evidence="8" type="ORF">RUMCAL_02903</name>
</gene>
<dbReference type="Pfam" id="PF02390">
    <property type="entry name" value="Methyltransf_4"/>
    <property type="match status" value="1"/>
</dbReference>
<dbReference type="InterPro" id="IPR055361">
    <property type="entry name" value="tRNA_methyltr_TrmB_bact"/>
</dbReference>
<dbReference type="NCBIfam" id="TIGR00091">
    <property type="entry name" value="tRNA (guanosine(46)-N7)-methyltransferase TrmB"/>
    <property type="match status" value="1"/>
</dbReference>
<dbReference type="PANTHER" id="PTHR23417:SF14">
    <property type="entry name" value="PENTACOTRIPEPTIDE-REPEAT REGION OF PRORP DOMAIN-CONTAINING PROTEIN"/>
    <property type="match status" value="1"/>
</dbReference>
<comment type="caution">
    <text evidence="7">Lacks conserved residue(s) required for the propagation of feature annotation.</text>
</comment>
<dbReference type="InterPro" id="IPR003358">
    <property type="entry name" value="tRNA_(Gua-N-7)_MeTrfase_Trmb"/>
</dbReference>
<dbReference type="HOGENOM" id="CLU_050910_2_1_9"/>
<evidence type="ECO:0000256" key="4">
    <source>
        <dbReference type="ARBA" id="ARBA00022679"/>
    </source>
</evidence>
<comment type="function">
    <text evidence="2 7">Catalyzes the formation of N(7)-methylguanine at position 46 (m7G46) in tRNA.</text>
</comment>
<dbReference type="NCBIfam" id="NF001080">
    <property type="entry name" value="PRK00121.2-2"/>
    <property type="match status" value="1"/>
</dbReference>
<comment type="similarity">
    <text evidence="7">Belongs to the class I-like SAM-binding methyltransferase superfamily. TrmB family.</text>
</comment>
<dbReference type="Proteomes" id="UP000016662">
    <property type="component" value="Unassembled WGS sequence"/>
</dbReference>
<dbReference type="GO" id="GO:0008176">
    <property type="term" value="F:tRNA (guanine(46)-N7)-methyltransferase activity"/>
    <property type="evidence" value="ECO:0007669"/>
    <property type="project" value="UniProtKB-UniRule"/>
</dbReference>
<dbReference type="HAMAP" id="MF_01057">
    <property type="entry name" value="tRNA_methyltr_TrmB"/>
    <property type="match status" value="1"/>
</dbReference>
<proteinExistence type="inferred from homology"/>
<dbReference type="SUPFAM" id="SSF53335">
    <property type="entry name" value="S-adenosyl-L-methionine-dependent methyltransferases"/>
    <property type="match status" value="1"/>
</dbReference>
<evidence type="ECO:0000256" key="6">
    <source>
        <dbReference type="ARBA" id="ARBA00022694"/>
    </source>
</evidence>
<feature type="binding site" evidence="7">
    <location>
        <position position="43"/>
    </location>
    <ligand>
        <name>S-adenosyl-L-methionine</name>
        <dbReference type="ChEBI" id="CHEBI:59789"/>
    </ligand>
</feature>
<accession>U2KCF9</accession>
<evidence type="ECO:0000313" key="8">
    <source>
        <dbReference type="EMBL" id="ERJ89937.1"/>
    </source>
</evidence>
<dbReference type="PANTHER" id="PTHR23417">
    <property type="entry name" value="3-DEOXY-D-MANNO-OCTULOSONIC-ACID TRANSFERASE/TRNA GUANINE-N 7 - -METHYLTRANSFERASE"/>
    <property type="match status" value="1"/>
</dbReference>
<keyword evidence="3 7" id="KW-0489">Methyltransferase</keyword>